<evidence type="ECO:0000259" key="4">
    <source>
        <dbReference type="Pfam" id="PF25917"/>
    </source>
</evidence>
<sequence length="389" mass="41410">MTARIKKTALWGAGLGTVLVLMAGVASLNITNHAEAASAAAPPQAIPVTVTSVQPRSVQTWHAFSGRLEAVDRVEIRSRVAGVVQSVHFPEGGLVKAGDLMVSIDPEPYQAAVSQAEGDVASAEAKLELATTELERGKTLFSRNTISESEQAQRQSNYRAAIAALKSAEAARKVAELNLGYTEIRAPISGRAGRLEVTAGNLVAAGSTSQPLTTLVSIDPIYANFDVSEDLLLRTLALLPAKDGRAAIDRIPVEITPQDGSAPVEGRMQLIDNEVNTASGTIKVRAVFANPEGRLMPGQFVRIRMGQPKAEERLLVSERAVGTDQDKKYVFVVDQENKVAYRQIELGAAVEGGRIVENGLKAGERIVVNGLQRIRPGATVQPQEQTAAN</sequence>
<keyword evidence="8" id="KW-1185">Reference proteome</keyword>
<organism evidence="7 8">
    <name type="scientific">Rhizobium paknamense</name>
    <dbReference type="NCBI Taxonomy" id="1206817"/>
    <lineage>
        <taxon>Bacteria</taxon>
        <taxon>Pseudomonadati</taxon>
        <taxon>Pseudomonadota</taxon>
        <taxon>Alphaproteobacteria</taxon>
        <taxon>Hyphomicrobiales</taxon>
        <taxon>Rhizobiaceae</taxon>
        <taxon>Rhizobium/Agrobacterium group</taxon>
        <taxon>Rhizobium</taxon>
    </lineage>
</organism>
<dbReference type="InterPro" id="IPR058626">
    <property type="entry name" value="MdtA-like_b-barrel"/>
</dbReference>
<dbReference type="Pfam" id="PF25876">
    <property type="entry name" value="HH_MFP_RND"/>
    <property type="match status" value="1"/>
</dbReference>
<comment type="subcellular location">
    <subcellularLocation>
        <location evidence="1">Cell envelope</location>
    </subcellularLocation>
</comment>
<dbReference type="SUPFAM" id="SSF111369">
    <property type="entry name" value="HlyD-like secretion proteins"/>
    <property type="match status" value="1"/>
</dbReference>
<dbReference type="PANTHER" id="PTHR30158:SF10">
    <property type="entry name" value="CATION EFFLUX PUMP"/>
    <property type="match status" value="1"/>
</dbReference>
<proteinExistence type="inferred from homology"/>
<dbReference type="Gene3D" id="1.10.287.470">
    <property type="entry name" value="Helix hairpin bin"/>
    <property type="match status" value="1"/>
</dbReference>
<dbReference type="Gene3D" id="2.40.30.170">
    <property type="match status" value="1"/>
</dbReference>
<evidence type="ECO:0000259" key="3">
    <source>
        <dbReference type="Pfam" id="PF25876"/>
    </source>
</evidence>
<evidence type="ECO:0000313" key="7">
    <source>
        <dbReference type="EMBL" id="MDQ0455643.1"/>
    </source>
</evidence>
<name>A0ABU0IBN8_9HYPH</name>
<dbReference type="NCBIfam" id="TIGR01730">
    <property type="entry name" value="RND_mfp"/>
    <property type="match status" value="1"/>
</dbReference>
<dbReference type="InterPro" id="IPR006143">
    <property type="entry name" value="RND_pump_MFP"/>
</dbReference>
<dbReference type="InterPro" id="IPR058624">
    <property type="entry name" value="MdtA-like_HH"/>
</dbReference>
<feature type="domain" description="Multidrug resistance protein MdtA-like beta-barrel" evidence="5">
    <location>
        <begin position="220"/>
        <end position="305"/>
    </location>
</feature>
<gene>
    <name evidence="7" type="ORF">QO005_001983</name>
</gene>
<evidence type="ECO:0000313" key="8">
    <source>
        <dbReference type="Proteomes" id="UP001235269"/>
    </source>
</evidence>
<accession>A0ABU0IBN8</accession>
<feature type="domain" description="Multidrug resistance protein MdtA-like C-terminal permuted SH3" evidence="6">
    <location>
        <begin position="316"/>
        <end position="373"/>
    </location>
</feature>
<dbReference type="Pfam" id="PF25944">
    <property type="entry name" value="Beta-barrel_RND"/>
    <property type="match status" value="1"/>
</dbReference>
<comment type="caution">
    <text evidence="7">The sequence shown here is derived from an EMBL/GenBank/DDBJ whole genome shotgun (WGS) entry which is preliminary data.</text>
</comment>
<dbReference type="Gene3D" id="2.40.50.100">
    <property type="match status" value="1"/>
</dbReference>
<dbReference type="PANTHER" id="PTHR30158">
    <property type="entry name" value="ACRA/E-RELATED COMPONENT OF DRUG EFFLUX TRANSPORTER"/>
    <property type="match status" value="1"/>
</dbReference>
<dbReference type="Proteomes" id="UP001235269">
    <property type="component" value="Unassembled WGS sequence"/>
</dbReference>
<protein>
    <submittedName>
        <fullName evidence="7">Multidrug efflux system membrane fusion protein</fullName>
    </submittedName>
</protein>
<evidence type="ECO:0000256" key="2">
    <source>
        <dbReference type="ARBA" id="ARBA00009477"/>
    </source>
</evidence>
<reference evidence="7 8" key="1">
    <citation type="submission" date="2023-07" db="EMBL/GenBank/DDBJ databases">
        <title>Genomic Encyclopedia of Type Strains, Phase IV (KMG-IV): sequencing the most valuable type-strain genomes for metagenomic binning, comparative biology and taxonomic classification.</title>
        <authorList>
            <person name="Goeker M."/>
        </authorList>
    </citation>
    <scope>NUCLEOTIDE SEQUENCE [LARGE SCALE GENOMIC DNA]</scope>
    <source>
        <strain evidence="7 8">DSM 100301</strain>
    </source>
</reference>
<dbReference type="Pfam" id="PF25917">
    <property type="entry name" value="BSH_RND"/>
    <property type="match status" value="1"/>
</dbReference>
<feature type="domain" description="Multidrug resistance protein MdtA-like alpha-helical hairpin" evidence="3">
    <location>
        <begin position="114"/>
        <end position="182"/>
    </location>
</feature>
<evidence type="ECO:0000259" key="6">
    <source>
        <dbReference type="Pfam" id="PF25967"/>
    </source>
</evidence>
<evidence type="ECO:0000259" key="5">
    <source>
        <dbReference type="Pfam" id="PF25944"/>
    </source>
</evidence>
<feature type="domain" description="Multidrug resistance protein MdtA-like barrel-sandwich hybrid" evidence="4">
    <location>
        <begin position="73"/>
        <end position="213"/>
    </location>
</feature>
<evidence type="ECO:0000256" key="1">
    <source>
        <dbReference type="ARBA" id="ARBA00004196"/>
    </source>
</evidence>
<dbReference type="RefSeq" id="WP_307157838.1">
    <property type="nucleotide sequence ID" value="NZ_JAUSWH010000005.1"/>
</dbReference>
<comment type="similarity">
    <text evidence="2">Belongs to the membrane fusion protein (MFP) (TC 8.A.1) family.</text>
</comment>
<dbReference type="InterPro" id="IPR058625">
    <property type="entry name" value="MdtA-like_BSH"/>
</dbReference>
<dbReference type="InterPro" id="IPR058627">
    <property type="entry name" value="MdtA-like_C"/>
</dbReference>
<dbReference type="EMBL" id="JAUSWH010000005">
    <property type="protein sequence ID" value="MDQ0455643.1"/>
    <property type="molecule type" value="Genomic_DNA"/>
</dbReference>
<dbReference type="Pfam" id="PF25967">
    <property type="entry name" value="RND-MFP_C"/>
    <property type="match status" value="1"/>
</dbReference>
<dbReference type="Gene3D" id="2.40.420.20">
    <property type="match status" value="1"/>
</dbReference>